<keyword evidence="2 5" id="KW-0547">Nucleotide-binding</keyword>
<keyword evidence="5" id="KW-0648">Protein biosynthesis</keyword>
<dbReference type="InterPro" id="IPR004527">
    <property type="entry name" value="Glu-tRNA-ligase_bac/mito"/>
</dbReference>
<evidence type="ECO:0000313" key="8">
    <source>
        <dbReference type="Proteomes" id="UP000316495"/>
    </source>
</evidence>
<evidence type="ECO:0000256" key="5">
    <source>
        <dbReference type="RuleBase" id="RU363037"/>
    </source>
</evidence>
<dbReference type="InterPro" id="IPR049940">
    <property type="entry name" value="GluQ/Sye"/>
</dbReference>
<comment type="caution">
    <text evidence="7">The sequence shown here is derived from an EMBL/GenBank/DDBJ whole genome shotgun (WGS) entry which is preliminary data.</text>
</comment>
<keyword evidence="1 5" id="KW-0436">Ligase</keyword>
<gene>
    <name evidence="7" type="ORF">Athens101428_279</name>
</gene>
<keyword evidence="4 5" id="KW-0030">Aminoacyl-tRNA synthetase</keyword>
<name>A0A554LNK1_9BACT</name>
<dbReference type="PANTHER" id="PTHR43311">
    <property type="entry name" value="GLUTAMATE--TRNA LIGASE"/>
    <property type="match status" value="1"/>
</dbReference>
<dbReference type="AlphaFoldDB" id="A0A554LNK1"/>
<evidence type="ECO:0000256" key="2">
    <source>
        <dbReference type="ARBA" id="ARBA00022741"/>
    </source>
</evidence>
<evidence type="ECO:0000313" key="7">
    <source>
        <dbReference type="EMBL" id="TSC94453.1"/>
    </source>
</evidence>
<evidence type="ECO:0000256" key="4">
    <source>
        <dbReference type="ARBA" id="ARBA00023146"/>
    </source>
</evidence>
<feature type="domain" description="Glutamyl/glutaminyl-tRNA synthetase class Ib catalytic" evidence="6">
    <location>
        <begin position="1"/>
        <end position="284"/>
    </location>
</feature>
<dbReference type="GO" id="GO:0006424">
    <property type="term" value="P:glutamyl-tRNA aminoacylation"/>
    <property type="evidence" value="ECO:0007669"/>
    <property type="project" value="InterPro"/>
</dbReference>
<organism evidence="7 8">
    <name type="scientific">Candidatus Berkelbacteria bacterium Athens1014_28</name>
    <dbReference type="NCBI Taxonomy" id="2017145"/>
    <lineage>
        <taxon>Bacteria</taxon>
        <taxon>Candidatus Berkelbacteria</taxon>
    </lineage>
</organism>
<sequence>MRIEDTDRQRSVEGATERIIESLNWLGISADNSSAPIIQSGRKEIYQKAAFGLVEEKKAYICTCSKEELKKEHDEQVSKGLAPKYSGRCRGKSEIRISKSETNSKSKIQNSKLPEGAVIRMKMPESGKIIIDDLIHGKVEFDPSLLDDQIILKSDGFPTYHLASVVDDHEMEISHVIRSDEWLSSTPKHLTLYKMFGWEPPKFAHLSMILGIDHSKLSKRHGATSIIDYKNDGYLPEAIVNFIALLGWNPKNDKEIFSLPELVKEFKLKNINKAAAVFDVEKLNHFNQEEIKNQKSLPRRTSMSSVESQAGKIKMTIQNIKMSEKIGQLSDGEVELVSRGGFKTLKEAAEYILKLRKDPEYDTSLLIFKKSDKEKTLRGLKAVSGQLLA</sequence>
<dbReference type="GO" id="GO:0005524">
    <property type="term" value="F:ATP binding"/>
    <property type="evidence" value="ECO:0007669"/>
    <property type="project" value="UniProtKB-KW"/>
</dbReference>
<dbReference type="Gene3D" id="3.40.50.620">
    <property type="entry name" value="HUPs"/>
    <property type="match status" value="1"/>
</dbReference>
<keyword evidence="3 5" id="KW-0067">ATP-binding</keyword>
<dbReference type="GO" id="GO:0004818">
    <property type="term" value="F:glutamate-tRNA ligase activity"/>
    <property type="evidence" value="ECO:0007669"/>
    <property type="project" value="InterPro"/>
</dbReference>
<accession>A0A554LNK1</accession>
<reference evidence="7 8" key="1">
    <citation type="submission" date="2017-07" db="EMBL/GenBank/DDBJ databases">
        <title>Mechanisms for carbon and nitrogen cycling indicate functional differentiation within the Candidate Phyla Radiation.</title>
        <authorList>
            <person name="Danczak R.E."/>
            <person name="Johnston M.D."/>
            <person name="Kenah C."/>
            <person name="Slattery M."/>
            <person name="Wrighton K.C."/>
            <person name="Wilkins M.J."/>
        </authorList>
    </citation>
    <scope>NUCLEOTIDE SEQUENCE [LARGE SCALE GENOMIC DNA]</scope>
    <source>
        <strain evidence="7">Athens1014_28</strain>
    </source>
</reference>
<dbReference type="NCBIfam" id="TIGR00464">
    <property type="entry name" value="gltX_bact"/>
    <property type="match status" value="1"/>
</dbReference>
<evidence type="ECO:0000259" key="6">
    <source>
        <dbReference type="Pfam" id="PF00749"/>
    </source>
</evidence>
<dbReference type="Pfam" id="PF00749">
    <property type="entry name" value="tRNA-synt_1c"/>
    <property type="match status" value="1"/>
</dbReference>
<evidence type="ECO:0000256" key="1">
    <source>
        <dbReference type="ARBA" id="ARBA00022598"/>
    </source>
</evidence>
<evidence type="ECO:0000256" key="3">
    <source>
        <dbReference type="ARBA" id="ARBA00022840"/>
    </source>
</evidence>
<dbReference type="SUPFAM" id="SSF52374">
    <property type="entry name" value="Nucleotidylyl transferase"/>
    <property type="match status" value="1"/>
</dbReference>
<proteinExistence type="inferred from homology"/>
<dbReference type="PANTHER" id="PTHR43311:SF2">
    <property type="entry name" value="GLUTAMATE--TRNA LIGASE, MITOCHONDRIAL-RELATED"/>
    <property type="match status" value="1"/>
</dbReference>
<dbReference type="InterPro" id="IPR014729">
    <property type="entry name" value="Rossmann-like_a/b/a_fold"/>
</dbReference>
<dbReference type="InterPro" id="IPR020058">
    <property type="entry name" value="Glu/Gln-tRNA-synth_Ib_cat-dom"/>
</dbReference>
<protein>
    <submittedName>
        <fullName evidence="7">Glutamyl-tRNA synthetase</fullName>
    </submittedName>
</protein>
<dbReference type="Proteomes" id="UP000316495">
    <property type="component" value="Unassembled WGS sequence"/>
</dbReference>
<comment type="similarity">
    <text evidence="5">Belongs to the class-I aminoacyl-tRNA synthetase family.</text>
</comment>
<feature type="non-terminal residue" evidence="7">
    <location>
        <position position="389"/>
    </location>
</feature>
<dbReference type="EMBL" id="VMGN01000012">
    <property type="protein sequence ID" value="TSC94453.1"/>
    <property type="molecule type" value="Genomic_DNA"/>
</dbReference>